<keyword evidence="3 8" id="KW-0479">Metal-binding</keyword>
<dbReference type="GO" id="GO:0005525">
    <property type="term" value="F:GTP binding"/>
    <property type="evidence" value="ECO:0007669"/>
    <property type="project" value="UniProtKB-UniRule"/>
</dbReference>
<evidence type="ECO:0000256" key="6">
    <source>
        <dbReference type="ARBA" id="ARBA00022842"/>
    </source>
</evidence>
<evidence type="ECO:0000313" key="11">
    <source>
        <dbReference type="EMBL" id="AZZ56718.1"/>
    </source>
</evidence>
<evidence type="ECO:0000256" key="7">
    <source>
        <dbReference type="ARBA" id="ARBA00023134"/>
    </source>
</evidence>
<feature type="active site" evidence="9">
    <location>
        <position position="139"/>
    </location>
</feature>
<dbReference type="GO" id="GO:0000287">
    <property type="term" value="F:magnesium ion binding"/>
    <property type="evidence" value="ECO:0007669"/>
    <property type="project" value="UniProtKB-UniRule"/>
</dbReference>
<organism evidence="11 12">
    <name type="scientific">Rathayibacter iranicus</name>
    <dbReference type="NCBI Taxonomy" id="59737"/>
    <lineage>
        <taxon>Bacteria</taxon>
        <taxon>Bacillati</taxon>
        <taxon>Actinomycetota</taxon>
        <taxon>Actinomycetes</taxon>
        <taxon>Micrococcales</taxon>
        <taxon>Microbacteriaceae</taxon>
        <taxon>Rathayibacter</taxon>
    </lineage>
</organism>
<dbReference type="PANTHER" id="PTHR11846">
    <property type="entry name" value="ADENYLOSUCCINATE SYNTHETASE"/>
    <property type="match status" value="1"/>
</dbReference>
<dbReference type="HAMAP" id="MF_00011">
    <property type="entry name" value="Adenylosucc_synth"/>
    <property type="match status" value="1"/>
</dbReference>
<dbReference type="Proteomes" id="UP000283946">
    <property type="component" value="Chromosome"/>
</dbReference>
<reference evidence="11 12" key="1">
    <citation type="submission" date="2018-03" db="EMBL/GenBank/DDBJ databases">
        <title>Bacteriophage NCPPB3778 and a type I-E CRISPR drive the evolution of the US Biological Select Agent, Rathayibacter toxicus.</title>
        <authorList>
            <person name="Davis E.W.II."/>
            <person name="Tabima J.F."/>
            <person name="Weisberg A.J."/>
            <person name="Dantas Lopes L."/>
            <person name="Wiseman M.S."/>
            <person name="Wiseman M.S."/>
            <person name="Pupko T."/>
            <person name="Belcher M.S."/>
            <person name="Sechler A.J."/>
            <person name="Tancos M.A."/>
            <person name="Schroeder B.K."/>
            <person name="Murray T.D."/>
            <person name="Luster D.G."/>
            <person name="Schneider W.L."/>
            <person name="Rogers E."/>
            <person name="Andreote F.D."/>
            <person name="Grunwald N.J."/>
            <person name="Putnam M.L."/>
            <person name="Chang J.H."/>
        </authorList>
    </citation>
    <scope>NUCLEOTIDE SEQUENCE [LARGE SCALE GENOMIC DNA]</scope>
    <source>
        <strain evidence="11 12">NCCPB 2253</strain>
    </source>
</reference>
<name>A0AAD1AEG4_9MICO</name>
<dbReference type="PANTHER" id="PTHR11846:SF0">
    <property type="entry name" value="ADENYLOSUCCINATE SYNTHETASE"/>
    <property type="match status" value="1"/>
</dbReference>
<feature type="binding site" evidence="8">
    <location>
        <begin position="330"/>
        <end position="332"/>
    </location>
    <ligand>
        <name>GTP</name>
        <dbReference type="ChEBI" id="CHEBI:37565"/>
    </ligand>
</feature>
<dbReference type="Gene3D" id="3.90.170.10">
    <property type="entry name" value="Adenylosuccinate Synthetase, subunit A, domain 3"/>
    <property type="match status" value="1"/>
</dbReference>
<feature type="binding site" evidence="8">
    <location>
        <position position="40"/>
    </location>
    <ligand>
        <name>Mg(2+)</name>
        <dbReference type="ChEBI" id="CHEBI:18420"/>
    </ligand>
</feature>
<gene>
    <name evidence="8" type="primary">purA</name>
    <name evidence="11" type="ORF">C7V51_13150</name>
</gene>
<keyword evidence="2 8" id="KW-0436">Ligase</keyword>
<dbReference type="InterPro" id="IPR042110">
    <property type="entry name" value="Adenylosuccinate_synth_dom2"/>
</dbReference>
<comment type="subcellular location">
    <subcellularLocation>
        <location evidence="8">Cytoplasm</location>
    </subcellularLocation>
</comment>
<dbReference type="RefSeq" id="WP_104265926.1">
    <property type="nucleotide sequence ID" value="NZ_CP028130.1"/>
</dbReference>
<dbReference type="NCBIfam" id="NF002223">
    <property type="entry name" value="PRK01117.1"/>
    <property type="match status" value="1"/>
</dbReference>
<dbReference type="GO" id="GO:0005737">
    <property type="term" value="C:cytoplasm"/>
    <property type="evidence" value="ECO:0007669"/>
    <property type="project" value="UniProtKB-SubCell"/>
</dbReference>
<evidence type="ECO:0000256" key="3">
    <source>
        <dbReference type="ARBA" id="ARBA00022723"/>
    </source>
</evidence>
<dbReference type="SUPFAM" id="SSF52540">
    <property type="entry name" value="P-loop containing nucleoside triphosphate hydrolases"/>
    <property type="match status" value="1"/>
</dbReference>
<feature type="active site" description="Proton acceptor" evidence="8">
    <location>
        <position position="13"/>
    </location>
</feature>
<dbReference type="NCBIfam" id="TIGR00184">
    <property type="entry name" value="purA"/>
    <property type="match status" value="1"/>
</dbReference>
<evidence type="ECO:0000256" key="1">
    <source>
        <dbReference type="ARBA" id="ARBA00011738"/>
    </source>
</evidence>
<feature type="binding site" description="in other chain" evidence="8">
    <location>
        <position position="128"/>
    </location>
    <ligand>
        <name>IMP</name>
        <dbReference type="ChEBI" id="CHEBI:58053"/>
        <note>ligand shared between dimeric partners</note>
    </ligand>
</feature>
<feature type="binding site" evidence="8">
    <location>
        <position position="142"/>
    </location>
    <ligand>
        <name>IMP</name>
        <dbReference type="ChEBI" id="CHEBI:58053"/>
        <note>ligand shared between dimeric partners</note>
    </ligand>
</feature>
<dbReference type="EMBL" id="CP028130">
    <property type="protein sequence ID" value="AZZ56718.1"/>
    <property type="molecule type" value="Genomic_DNA"/>
</dbReference>
<feature type="binding site" description="in other chain" evidence="8">
    <location>
        <position position="223"/>
    </location>
    <ligand>
        <name>IMP</name>
        <dbReference type="ChEBI" id="CHEBI:58053"/>
        <note>ligand shared between dimeric partners</note>
    </ligand>
</feature>
<feature type="binding site" evidence="8">
    <location>
        <begin position="412"/>
        <end position="414"/>
    </location>
    <ligand>
        <name>GTP</name>
        <dbReference type="ChEBI" id="CHEBI:37565"/>
    </ligand>
</feature>
<feature type="active site" description="Proton donor" evidence="8">
    <location>
        <position position="41"/>
    </location>
</feature>
<evidence type="ECO:0000256" key="9">
    <source>
        <dbReference type="PROSITE-ProRule" id="PRU10134"/>
    </source>
</evidence>
<dbReference type="InterPro" id="IPR027417">
    <property type="entry name" value="P-loop_NTPase"/>
</dbReference>
<keyword evidence="4 8" id="KW-0547">Nucleotide-binding</keyword>
<protein>
    <recommendedName>
        <fullName evidence="8 10">Adenylosuccinate synthetase</fullName>
        <shortName evidence="8">AMPSase</shortName>
        <shortName evidence="8">AdSS</shortName>
        <ecNumber evidence="8 10">6.3.4.4</ecNumber>
    </recommendedName>
    <alternativeName>
        <fullName evidence="8">IMP--aspartate ligase</fullName>
    </alternativeName>
</protein>
<comment type="subunit">
    <text evidence="1 8">Homodimer.</text>
</comment>
<feature type="binding site" description="in other chain" evidence="8">
    <location>
        <position position="302"/>
    </location>
    <ligand>
        <name>IMP</name>
        <dbReference type="ChEBI" id="CHEBI:58053"/>
        <note>ligand shared between dimeric partners</note>
    </ligand>
</feature>
<dbReference type="GO" id="GO:0004019">
    <property type="term" value="F:adenylosuccinate synthase activity"/>
    <property type="evidence" value="ECO:0007669"/>
    <property type="project" value="UniProtKB-UniRule"/>
</dbReference>
<dbReference type="PROSITE" id="PS00513">
    <property type="entry name" value="ADENYLOSUCCIN_SYN_2"/>
    <property type="match status" value="1"/>
</dbReference>
<feature type="binding site" description="in other chain" evidence="8">
    <location>
        <position position="238"/>
    </location>
    <ligand>
        <name>IMP</name>
        <dbReference type="ChEBI" id="CHEBI:58053"/>
        <note>ligand shared between dimeric partners</note>
    </ligand>
</feature>
<comment type="similarity">
    <text evidence="8 10">Belongs to the adenylosuccinate synthetase family.</text>
</comment>
<dbReference type="Pfam" id="PF00709">
    <property type="entry name" value="Adenylsucc_synt"/>
    <property type="match status" value="1"/>
</dbReference>
<keyword evidence="7 8" id="KW-0342">GTP-binding</keyword>
<feature type="binding site" evidence="8">
    <location>
        <begin position="12"/>
        <end position="18"/>
    </location>
    <ligand>
        <name>GTP</name>
        <dbReference type="ChEBI" id="CHEBI:37565"/>
    </ligand>
</feature>
<evidence type="ECO:0000256" key="2">
    <source>
        <dbReference type="ARBA" id="ARBA00022598"/>
    </source>
</evidence>
<feature type="binding site" evidence="8">
    <location>
        <position position="304"/>
    </location>
    <ligand>
        <name>GTP</name>
        <dbReference type="ChEBI" id="CHEBI:37565"/>
    </ligand>
</feature>
<dbReference type="FunFam" id="1.10.300.10:FF:000001">
    <property type="entry name" value="Adenylosuccinate synthetase"/>
    <property type="match status" value="1"/>
</dbReference>
<comment type="catalytic activity">
    <reaction evidence="8 10">
        <text>IMP + L-aspartate + GTP = N(6)-(1,2-dicarboxyethyl)-AMP + GDP + phosphate + 2 H(+)</text>
        <dbReference type="Rhea" id="RHEA:15753"/>
        <dbReference type="ChEBI" id="CHEBI:15378"/>
        <dbReference type="ChEBI" id="CHEBI:29991"/>
        <dbReference type="ChEBI" id="CHEBI:37565"/>
        <dbReference type="ChEBI" id="CHEBI:43474"/>
        <dbReference type="ChEBI" id="CHEBI:57567"/>
        <dbReference type="ChEBI" id="CHEBI:58053"/>
        <dbReference type="ChEBI" id="CHEBI:58189"/>
        <dbReference type="EC" id="6.3.4.4"/>
    </reaction>
</comment>
<evidence type="ECO:0000313" key="12">
    <source>
        <dbReference type="Proteomes" id="UP000283946"/>
    </source>
</evidence>
<feature type="binding site" evidence="8">
    <location>
        <begin position="298"/>
        <end position="304"/>
    </location>
    <ligand>
        <name>substrate</name>
    </ligand>
</feature>
<feature type="binding site" evidence="8">
    <location>
        <begin position="40"/>
        <end position="42"/>
    </location>
    <ligand>
        <name>GTP</name>
        <dbReference type="ChEBI" id="CHEBI:37565"/>
    </ligand>
</feature>
<keyword evidence="8" id="KW-0963">Cytoplasm</keyword>
<evidence type="ECO:0000256" key="10">
    <source>
        <dbReference type="RuleBase" id="RU000520"/>
    </source>
</evidence>
<dbReference type="EC" id="6.3.4.4" evidence="8 10"/>
<dbReference type="AlphaFoldDB" id="A0AAD1AEG4"/>
<dbReference type="Gene3D" id="1.10.300.10">
    <property type="entry name" value="Adenylosuccinate Synthetase, subunit A, domain 2"/>
    <property type="match status" value="1"/>
</dbReference>
<comment type="pathway">
    <text evidence="8 10">Purine metabolism; AMP biosynthesis via de novo pathway; AMP from IMP: step 1/2.</text>
</comment>
<proteinExistence type="inferred from homology"/>
<feature type="binding site" evidence="8">
    <location>
        <position position="13"/>
    </location>
    <ligand>
        <name>Mg(2+)</name>
        <dbReference type="ChEBI" id="CHEBI:18420"/>
    </ligand>
</feature>
<feature type="binding site" description="in other chain" evidence="8">
    <location>
        <begin position="38"/>
        <end position="41"/>
    </location>
    <ligand>
        <name>IMP</name>
        <dbReference type="ChEBI" id="CHEBI:58053"/>
        <note>ligand shared between dimeric partners</note>
    </ligand>
</feature>
<dbReference type="InterPro" id="IPR018220">
    <property type="entry name" value="Adenylosuccin_syn_GTP-bd"/>
</dbReference>
<comment type="cofactor">
    <cofactor evidence="8">
        <name>Mg(2+)</name>
        <dbReference type="ChEBI" id="CHEBI:18420"/>
    </cofactor>
    <text evidence="8">Binds 1 Mg(2+) ion per subunit.</text>
</comment>
<dbReference type="InterPro" id="IPR033128">
    <property type="entry name" value="Adenylosuccin_syn_Lys_AS"/>
</dbReference>
<accession>A0AAD1AEG4</accession>
<dbReference type="FunFam" id="3.90.170.10:FF:000001">
    <property type="entry name" value="Adenylosuccinate synthetase"/>
    <property type="match status" value="1"/>
</dbReference>
<dbReference type="GO" id="GO:0046040">
    <property type="term" value="P:IMP metabolic process"/>
    <property type="evidence" value="ECO:0007669"/>
    <property type="project" value="TreeGrafter"/>
</dbReference>
<dbReference type="InterPro" id="IPR001114">
    <property type="entry name" value="Adenylosuccinate_synthetase"/>
</dbReference>
<dbReference type="SMART" id="SM00788">
    <property type="entry name" value="Adenylsucc_synt"/>
    <property type="match status" value="1"/>
</dbReference>
<dbReference type="CDD" id="cd03108">
    <property type="entry name" value="AdSS"/>
    <property type="match status" value="1"/>
</dbReference>
<dbReference type="Gene3D" id="3.40.440.10">
    <property type="entry name" value="Adenylosuccinate Synthetase, subunit A, domain 1"/>
    <property type="match status" value="1"/>
</dbReference>
<dbReference type="KEGG" id="ria:C7V51_13150"/>
<evidence type="ECO:0000256" key="8">
    <source>
        <dbReference type="HAMAP-Rule" id="MF_00011"/>
    </source>
</evidence>
<comment type="function">
    <text evidence="8">Plays an important role in the de novo pathway of purine nucleotide biosynthesis. Catalyzes the first committed step in the biosynthesis of AMP from IMP.</text>
</comment>
<dbReference type="GO" id="GO:0044208">
    <property type="term" value="P:'de novo' AMP biosynthetic process"/>
    <property type="evidence" value="ECO:0007669"/>
    <property type="project" value="UniProtKB-UniRule"/>
</dbReference>
<keyword evidence="5 8" id="KW-0658">Purine biosynthesis</keyword>
<dbReference type="InterPro" id="IPR042109">
    <property type="entry name" value="Adenylosuccinate_synth_dom1"/>
</dbReference>
<sequence>MPAIVITGAQWGDEGKGRATDLLGSRVDYVVKFNGGNNAGHTVVVGDEKYALHLLPSGILTPGVVPVIANGVVVDIEVLFHELEALSARGVDVSKLLVSANAHVITSYHRTLDKVTERFLGKRQIGTTGRGIGPAYADKINRVGIRIQDLFDENILRQKVEGALDQKNHLLVKVYNRRAILVEQVLEDLLQYTERLRPMVADTSLVLAQALDAGKTVLFEAGQATMLDVDHGTYPFVTSSNATSGGAATGSGVAPNRIDRVIAVIKAYTTRVGAGPFPTELFDEWGEYLRKQGFEFGTTTGRPRRCGWYDAPIARYSARINGVTDFVLTKLDVLSGLATIPVCVAYDVDGVRHDEVPVSQSDFHHAKPIYEEFPGWQEDISGCREFSDLPQTAQDYVRALEAMSGARFSAIGVGPEREQVVVLHDLL</sequence>
<evidence type="ECO:0000256" key="4">
    <source>
        <dbReference type="ARBA" id="ARBA00022741"/>
    </source>
</evidence>
<feature type="binding site" description="in other chain" evidence="8">
    <location>
        <begin position="13"/>
        <end position="16"/>
    </location>
    <ligand>
        <name>IMP</name>
        <dbReference type="ChEBI" id="CHEBI:58053"/>
        <note>ligand shared between dimeric partners</note>
    </ligand>
</feature>
<evidence type="ECO:0000256" key="5">
    <source>
        <dbReference type="ARBA" id="ARBA00022755"/>
    </source>
</evidence>
<dbReference type="PROSITE" id="PS01266">
    <property type="entry name" value="ADENYLOSUCCIN_SYN_1"/>
    <property type="match status" value="1"/>
</dbReference>
<keyword evidence="6 8" id="KW-0460">Magnesium</keyword>
<dbReference type="InterPro" id="IPR042111">
    <property type="entry name" value="Adenylosuccinate_synth_dom3"/>
</dbReference>